<accession>X1A6R0</accession>
<dbReference type="SUPFAM" id="SSF51735">
    <property type="entry name" value="NAD(P)-binding Rossmann-fold domains"/>
    <property type="match status" value="1"/>
</dbReference>
<gene>
    <name evidence="2" type="ORF">S01H4_07955</name>
</gene>
<dbReference type="InterPro" id="IPR036291">
    <property type="entry name" value="NAD(P)-bd_dom_sf"/>
</dbReference>
<feature type="non-terminal residue" evidence="2">
    <location>
        <position position="1"/>
    </location>
</feature>
<dbReference type="InterPro" id="IPR001509">
    <property type="entry name" value="Epimerase_deHydtase"/>
</dbReference>
<comment type="caution">
    <text evidence="2">The sequence shown here is derived from an EMBL/GenBank/DDBJ whole genome shotgun (WGS) entry which is preliminary data.</text>
</comment>
<feature type="domain" description="NAD-dependent epimerase/dehydratase" evidence="1">
    <location>
        <begin position="2"/>
        <end position="64"/>
    </location>
</feature>
<dbReference type="Pfam" id="PF01370">
    <property type="entry name" value="Epimerase"/>
    <property type="match status" value="1"/>
</dbReference>
<evidence type="ECO:0000313" key="2">
    <source>
        <dbReference type="EMBL" id="GAG65857.1"/>
    </source>
</evidence>
<dbReference type="AlphaFoldDB" id="X1A6R0"/>
<evidence type="ECO:0000259" key="1">
    <source>
        <dbReference type="Pfam" id="PF01370"/>
    </source>
</evidence>
<dbReference type="Gene3D" id="3.40.50.720">
    <property type="entry name" value="NAD(P)-binding Rossmann-like Domain"/>
    <property type="match status" value="1"/>
</dbReference>
<sequence>FPATVLHPGHIVGEGWAPLNPAGHFNPEVFTKLARGRELVLPNLGLETVHHVHADDVAQVFIKVFFYLCSLI</sequence>
<name>X1A6R0_9ZZZZ</name>
<proteinExistence type="predicted"/>
<protein>
    <recommendedName>
        <fullName evidence="1">NAD-dependent epimerase/dehydratase domain-containing protein</fullName>
    </recommendedName>
</protein>
<dbReference type="EMBL" id="BART01002666">
    <property type="protein sequence ID" value="GAG65857.1"/>
    <property type="molecule type" value="Genomic_DNA"/>
</dbReference>
<reference evidence="2" key="1">
    <citation type="journal article" date="2014" name="Front. Microbiol.">
        <title>High frequency of phylogenetically diverse reductive dehalogenase-homologous genes in deep subseafloor sedimentary metagenomes.</title>
        <authorList>
            <person name="Kawai M."/>
            <person name="Futagami T."/>
            <person name="Toyoda A."/>
            <person name="Takaki Y."/>
            <person name="Nishi S."/>
            <person name="Hori S."/>
            <person name="Arai W."/>
            <person name="Tsubouchi T."/>
            <person name="Morono Y."/>
            <person name="Uchiyama I."/>
            <person name="Ito T."/>
            <person name="Fujiyama A."/>
            <person name="Inagaki F."/>
            <person name="Takami H."/>
        </authorList>
    </citation>
    <scope>NUCLEOTIDE SEQUENCE</scope>
    <source>
        <strain evidence="2">Expedition CK06-06</strain>
    </source>
</reference>
<organism evidence="2">
    <name type="scientific">marine sediment metagenome</name>
    <dbReference type="NCBI Taxonomy" id="412755"/>
    <lineage>
        <taxon>unclassified sequences</taxon>
        <taxon>metagenomes</taxon>
        <taxon>ecological metagenomes</taxon>
    </lineage>
</organism>